<evidence type="ECO:0000313" key="5">
    <source>
        <dbReference type="EMBL" id="SCJ88072.1"/>
    </source>
</evidence>
<keyword evidence="5" id="KW-0808">Transferase</keyword>
<dbReference type="Gene3D" id="3.40.50.10490">
    <property type="entry name" value="Glucose-6-phosphate isomerase like protein, domain 1"/>
    <property type="match status" value="2"/>
</dbReference>
<evidence type="ECO:0000256" key="3">
    <source>
        <dbReference type="ARBA" id="ARBA00016090"/>
    </source>
</evidence>
<dbReference type="GO" id="GO:0006487">
    <property type="term" value="P:protein N-linked glycosylation"/>
    <property type="evidence" value="ECO:0007669"/>
    <property type="project" value="TreeGrafter"/>
</dbReference>
<dbReference type="GO" id="GO:0004360">
    <property type="term" value="F:glutamine-fructose-6-phosphate transaminase (isomerizing) activity"/>
    <property type="evidence" value="ECO:0007669"/>
    <property type="project" value="UniProtKB-EC"/>
</dbReference>
<dbReference type="PANTHER" id="PTHR10937:SF0">
    <property type="entry name" value="GLUTAMINE--FRUCTOSE-6-PHOSPHATE TRANSAMINASE (ISOMERIZING)"/>
    <property type="match status" value="1"/>
</dbReference>
<dbReference type="PANTHER" id="PTHR10937">
    <property type="entry name" value="GLUCOSAMINE--FRUCTOSE-6-PHOSPHATE AMINOTRANSFERASE, ISOMERIZING"/>
    <property type="match status" value="1"/>
</dbReference>
<sequence>MATITRNDCEQNALSKQVKDFAVLVPGYIDEIYARAVKVAADMAAQDAALVRPEAVYVTGCGDSYGASMAAAPALRALLPGCTVHPVRASDLAGHVAAFRLKRGVLAMGISVSGTTQRVLDGMARAKSCGAFTIGLTGGADSPLGRDCDRTVALPQPEVSAEPGAPAPSVLSYAISCLGVIFTGVGLALAAGTITQEQAEGYREDAKAYCAACGERCQEQADDLFVLAQELMGCDGFDFVGDDADFATAYFGSCKFAEGFGAFTVYDDSENWEHVNHFIKDTRHMATFSVISKSSPSLSRQLEQLPVVAYLGRKGVVVTDLPAERIEPQELHVISLPEAPVSWLAPAANYLALSLLASYMTALSGEQFFRGFARPWNK</sequence>
<dbReference type="GO" id="GO:0006002">
    <property type="term" value="P:fructose 6-phosphate metabolic process"/>
    <property type="evidence" value="ECO:0007669"/>
    <property type="project" value="TreeGrafter"/>
</dbReference>
<proteinExistence type="predicted"/>
<dbReference type="EC" id="2.6.1.16" evidence="2"/>
<feature type="domain" description="SIS" evidence="4">
    <location>
        <begin position="46"/>
        <end position="199"/>
    </location>
</feature>
<dbReference type="PROSITE" id="PS51464">
    <property type="entry name" value="SIS"/>
    <property type="match status" value="1"/>
</dbReference>
<protein>
    <recommendedName>
        <fullName evidence="3">Glutamine--fructose-6-phosphate aminotransferase [isomerizing]</fullName>
        <ecNumber evidence="2">2.6.1.16</ecNumber>
    </recommendedName>
</protein>
<keyword evidence="5" id="KW-0032">Aminotransferase</keyword>
<name>A0A1C6K169_9FIRM</name>
<evidence type="ECO:0000259" key="4">
    <source>
        <dbReference type="PROSITE" id="PS51464"/>
    </source>
</evidence>
<gene>
    <name evidence="5" type="ORF">SAMEA3545359_02526</name>
</gene>
<dbReference type="InterPro" id="IPR046348">
    <property type="entry name" value="SIS_dom_sf"/>
</dbReference>
<evidence type="ECO:0000256" key="2">
    <source>
        <dbReference type="ARBA" id="ARBA00012916"/>
    </source>
</evidence>
<evidence type="ECO:0000256" key="1">
    <source>
        <dbReference type="ARBA" id="ARBA00001031"/>
    </source>
</evidence>
<dbReference type="Pfam" id="PF01380">
    <property type="entry name" value="SIS"/>
    <property type="match status" value="1"/>
</dbReference>
<dbReference type="SUPFAM" id="SSF53697">
    <property type="entry name" value="SIS domain"/>
    <property type="match status" value="1"/>
</dbReference>
<dbReference type="GO" id="GO:0006047">
    <property type="term" value="P:UDP-N-acetylglucosamine metabolic process"/>
    <property type="evidence" value="ECO:0007669"/>
    <property type="project" value="TreeGrafter"/>
</dbReference>
<dbReference type="InterPro" id="IPR001347">
    <property type="entry name" value="SIS_dom"/>
</dbReference>
<accession>A0A1C6K169</accession>
<reference evidence="5" key="1">
    <citation type="submission" date="2015-09" db="EMBL/GenBank/DDBJ databases">
        <authorList>
            <consortium name="Pathogen Informatics"/>
        </authorList>
    </citation>
    <scope>NUCLEOTIDE SEQUENCE</scope>
    <source>
        <strain evidence="5">2789STDY5834896</strain>
    </source>
</reference>
<dbReference type="EMBL" id="FMHG01000002">
    <property type="protein sequence ID" value="SCJ88072.1"/>
    <property type="molecule type" value="Genomic_DNA"/>
</dbReference>
<comment type="catalytic activity">
    <reaction evidence="1">
        <text>D-fructose 6-phosphate + L-glutamine = D-glucosamine 6-phosphate + L-glutamate</text>
        <dbReference type="Rhea" id="RHEA:13237"/>
        <dbReference type="ChEBI" id="CHEBI:29985"/>
        <dbReference type="ChEBI" id="CHEBI:58359"/>
        <dbReference type="ChEBI" id="CHEBI:58725"/>
        <dbReference type="ChEBI" id="CHEBI:61527"/>
        <dbReference type="EC" id="2.6.1.16"/>
    </reaction>
</comment>
<dbReference type="AlphaFoldDB" id="A0A1C6K169"/>
<organism evidence="5">
    <name type="scientific">uncultured Anaerotruncus sp</name>
    <dbReference type="NCBI Taxonomy" id="905011"/>
    <lineage>
        <taxon>Bacteria</taxon>
        <taxon>Bacillati</taxon>
        <taxon>Bacillota</taxon>
        <taxon>Clostridia</taxon>
        <taxon>Eubacteriales</taxon>
        <taxon>Oscillospiraceae</taxon>
        <taxon>Anaerotruncus</taxon>
        <taxon>environmental samples</taxon>
    </lineage>
</organism>
<dbReference type="GO" id="GO:0097367">
    <property type="term" value="F:carbohydrate derivative binding"/>
    <property type="evidence" value="ECO:0007669"/>
    <property type="project" value="InterPro"/>
</dbReference>